<evidence type="ECO:0000259" key="7">
    <source>
        <dbReference type="Pfam" id="PF02771"/>
    </source>
</evidence>
<dbReference type="SUPFAM" id="SSF56645">
    <property type="entry name" value="Acyl-CoA dehydrogenase NM domain-like"/>
    <property type="match status" value="1"/>
</dbReference>
<organism evidence="8 9">
    <name type="scientific">Phytohabitans rumicis</name>
    <dbReference type="NCBI Taxonomy" id="1076125"/>
    <lineage>
        <taxon>Bacteria</taxon>
        <taxon>Bacillati</taxon>
        <taxon>Actinomycetota</taxon>
        <taxon>Actinomycetes</taxon>
        <taxon>Micromonosporales</taxon>
        <taxon>Micromonosporaceae</taxon>
    </lineage>
</organism>
<reference evidence="8 9" key="2">
    <citation type="submission" date="2020-03" db="EMBL/GenBank/DDBJ databases">
        <authorList>
            <person name="Ichikawa N."/>
            <person name="Kimura A."/>
            <person name="Kitahashi Y."/>
            <person name="Uohara A."/>
        </authorList>
    </citation>
    <scope>NUCLEOTIDE SEQUENCE [LARGE SCALE GENOMIC DNA]</scope>
    <source>
        <strain evidence="8 9">NBRC 108638</strain>
    </source>
</reference>
<keyword evidence="9" id="KW-1185">Reference proteome</keyword>
<keyword evidence="5" id="KW-0560">Oxidoreductase</keyword>
<keyword evidence="4" id="KW-0274">FAD</keyword>
<proteinExistence type="inferred from homology"/>
<dbReference type="InterPro" id="IPR037069">
    <property type="entry name" value="AcylCoA_DH/ox_N_sf"/>
</dbReference>
<comment type="similarity">
    <text evidence="2">Belongs to the acyl-CoA dehydrogenase family.</text>
</comment>
<evidence type="ECO:0000256" key="1">
    <source>
        <dbReference type="ARBA" id="ARBA00001974"/>
    </source>
</evidence>
<dbReference type="Gene3D" id="1.10.540.10">
    <property type="entry name" value="Acyl-CoA dehydrogenase/oxidase, N-terminal domain"/>
    <property type="match status" value="1"/>
</dbReference>
<evidence type="ECO:0000313" key="9">
    <source>
        <dbReference type="Proteomes" id="UP000482960"/>
    </source>
</evidence>
<feature type="domain" description="Acyl-CoA dehydrogenase/oxidase N-terminal" evidence="7">
    <location>
        <begin position="25"/>
        <end position="102"/>
    </location>
</feature>
<dbReference type="PANTHER" id="PTHR43884">
    <property type="entry name" value="ACYL-COA DEHYDROGENASE"/>
    <property type="match status" value="1"/>
</dbReference>
<dbReference type="GO" id="GO:0050660">
    <property type="term" value="F:flavin adenine dinucleotide binding"/>
    <property type="evidence" value="ECO:0007669"/>
    <property type="project" value="InterPro"/>
</dbReference>
<name>A0A6V8LUH0_9ACTN</name>
<dbReference type="EMBL" id="BLPG01000002">
    <property type="protein sequence ID" value="GFJ96415.1"/>
    <property type="molecule type" value="Genomic_DNA"/>
</dbReference>
<dbReference type="InterPro" id="IPR009100">
    <property type="entry name" value="AcylCoA_DH/oxidase_NM_dom_sf"/>
</dbReference>
<comment type="cofactor">
    <cofactor evidence="1">
        <name>FAD</name>
        <dbReference type="ChEBI" id="CHEBI:57692"/>
    </cofactor>
</comment>
<evidence type="ECO:0000256" key="5">
    <source>
        <dbReference type="ARBA" id="ARBA00023002"/>
    </source>
</evidence>
<dbReference type="Proteomes" id="UP000482960">
    <property type="component" value="Unassembled WGS sequence"/>
</dbReference>
<dbReference type="SUPFAM" id="SSF47203">
    <property type="entry name" value="Acyl-CoA dehydrogenase C-terminal domain-like"/>
    <property type="match status" value="1"/>
</dbReference>
<evidence type="ECO:0000313" key="8">
    <source>
        <dbReference type="EMBL" id="GFJ96415.1"/>
    </source>
</evidence>
<evidence type="ECO:0000256" key="2">
    <source>
        <dbReference type="ARBA" id="ARBA00009347"/>
    </source>
</evidence>
<dbReference type="Pfam" id="PF02771">
    <property type="entry name" value="Acyl-CoA_dh_N"/>
    <property type="match status" value="1"/>
</dbReference>
<gene>
    <name evidence="8" type="ORF">Prum_100570</name>
</gene>
<reference evidence="8 9" key="1">
    <citation type="submission" date="2020-03" db="EMBL/GenBank/DDBJ databases">
        <title>Whole genome shotgun sequence of Phytohabitans rumicis NBRC 108638.</title>
        <authorList>
            <person name="Komaki H."/>
            <person name="Tamura T."/>
        </authorList>
    </citation>
    <scope>NUCLEOTIDE SEQUENCE [LARGE SCALE GENOMIC DNA]</scope>
    <source>
        <strain evidence="8 9">NBRC 108638</strain>
    </source>
</reference>
<dbReference type="GO" id="GO:0003995">
    <property type="term" value="F:acyl-CoA dehydrogenase activity"/>
    <property type="evidence" value="ECO:0007669"/>
    <property type="project" value="TreeGrafter"/>
</dbReference>
<dbReference type="AlphaFoldDB" id="A0A6V8LUH0"/>
<accession>A0A6V8LUH0</accession>
<evidence type="ECO:0000256" key="3">
    <source>
        <dbReference type="ARBA" id="ARBA00022630"/>
    </source>
</evidence>
<keyword evidence="3" id="KW-0285">Flavoprotein</keyword>
<evidence type="ECO:0000256" key="4">
    <source>
        <dbReference type="ARBA" id="ARBA00022827"/>
    </source>
</evidence>
<comment type="caution">
    <text evidence="8">The sequence shown here is derived from an EMBL/GenBank/DDBJ whole genome shotgun (WGS) entry which is preliminary data.</text>
</comment>
<evidence type="ECO:0000259" key="6">
    <source>
        <dbReference type="Pfam" id="PF00441"/>
    </source>
</evidence>
<feature type="domain" description="Acyl-CoA dehydrogenase/oxidase C-terminal" evidence="6">
    <location>
        <begin position="206"/>
        <end position="322"/>
    </location>
</feature>
<dbReference type="PANTHER" id="PTHR43884:SF20">
    <property type="entry name" value="ACYL-COA DEHYDROGENASE FADE28"/>
    <property type="match status" value="1"/>
</dbReference>
<dbReference type="InterPro" id="IPR009075">
    <property type="entry name" value="AcylCo_DH/oxidase_C"/>
</dbReference>
<dbReference type="Pfam" id="PF00441">
    <property type="entry name" value="Acyl-CoA_dh_1"/>
    <property type="match status" value="1"/>
</dbReference>
<sequence length="347" mass="36249">MTMELTEERLALREVVGDLLALTPPEKVWPRLCGEIGAAGLAIPERYGGAGASLLETHIVLEQLGRTLTPTPLLGSAVLAAQALLLTSPAAAERLLPGIADGSQVAALAWAGADGRWDVPAVTASDGTLRGTAHYVLDGDTAGILLVATRDGALYEVDTADPAVTRTAVTTVDLTRRLAVVELRGAAGRRLGPCPLAHLRDIACVALSAEQVGAAARALELTVEYTRTRVQFGQPIGAFQALQHRLADLHILVESARSASYAAASALVAGAPETPALAAVAKVHCSETLQAVAAEMIQLHGGIGITWEHDAHRYFKRAHGAAHLFGHPRDHVTRLSTLLPTPTPGTP</sequence>
<dbReference type="InterPro" id="IPR036250">
    <property type="entry name" value="AcylCo_DH-like_C"/>
</dbReference>
<dbReference type="Gene3D" id="1.20.140.10">
    <property type="entry name" value="Butyryl-CoA Dehydrogenase, subunit A, domain 3"/>
    <property type="match status" value="1"/>
</dbReference>
<dbReference type="InterPro" id="IPR013786">
    <property type="entry name" value="AcylCoA_DH/ox_N"/>
</dbReference>
<protein>
    <submittedName>
        <fullName evidence="8">Acyl-CoA dehydrogenase</fullName>
    </submittedName>
</protein>